<dbReference type="EMBL" id="JAFJYH010000184">
    <property type="protein sequence ID" value="KAG4416494.1"/>
    <property type="molecule type" value="Genomic_DNA"/>
</dbReference>
<evidence type="ECO:0000313" key="2">
    <source>
        <dbReference type="EMBL" id="KAG4416494.1"/>
    </source>
</evidence>
<comment type="caution">
    <text evidence="2">The sequence shown here is derived from an EMBL/GenBank/DDBJ whole genome shotgun (WGS) entry which is preliminary data.</text>
</comment>
<sequence>MSTISSLSSVTAITRTSIHTSASTAALPPICSDPNCLYPFGPACTACSLAFDIKEEAKSRRPRPTETVAAWVEEVKVNRDITVYAGQEFTGGADEGDYDWDVDDVETQAAMEGDVDEDEDEDEGECVSEQSESDGDGYEADEEAEADFDETLSDRTQIGAHVRSPTCTYPDSSSSSQTASISPVSPVDRVREPLSPWLNTVFDHTLKGQLENCHFAGGADVEQDPDVDNCELCGRPLGDPTDQHSLKCKYAHEELERERIAQWGAAWSPRRRK</sequence>
<evidence type="ECO:0000256" key="1">
    <source>
        <dbReference type="SAM" id="MobiDB-lite"/>
    </source>
</evidence>
<protein>
    <submittedName>
        <fullName evidence="2">Uncharacterized protein</fullName>
    </submittedName>
</protein>
<evidence type="ECO:0000313" key="3">
    <source>
        <dbReference type="Proteomes" id="UP000664132"/>
    </source>
</evidence>
<feature type="compositionally biased region" description="Low complexity" evidence="1">
    <location>
        <begin position="164"/>
        <end position="186"/>
    </location>
</feature>
<feature type="region of interest" description="Disordered" evidence="1">
    <location>
        <begin position="112"/>
        <end position="189"/>
    </location>
</feature>
<dbReference type="AlphaFoldDB" id="A0A8H7T7H8"/>
<dbReference type="OrthoDB" id="3541652at2759"/>
<reference evidence="2" key="1">
    <citation type="submission" date="2021-02" db="EMBL/GenBank/DDBJ databases">
        <title>Genome sequence Cadophora malorum strain M34.</title>
        <authorList>
            <person name="Stefanovic E."/>
            <person name="Vu D."/>
            <person name="Scully C."/>
            <person name="Dijksterhuis J."/>
            <person name="Roader J."/>
            <person name="Houbraken J."/>
        </authorList>
    </citation>
    <scope>NUCLEOTIDE SEQUENCE</scope>
    <source>
        <strain evidence="2">M34</strain>
    </source>
</reference>
<accession>A0A8H7T7H8</accession>
<feature type="compositionally biased region" description="Acidic residues" evidence="1">
    <location>
        <begin position="113"/>
        <end position="151"/>
    </location>
</feature>
<keyword evidence="3" id="KW-1185">Reference proteome</keyword>
<gene>
    <name evidence="2" type="ORF">IFR04_010350</name>
</gene>
<name>A0A8H7T7H8_9HELO</name>
<organism evidence="2 3">
    <name type="scientific">Cadophora malorum</name>
    <dbReference type="NCBI Taxonomy" id="108018"/>
    <lineage>
        <taxon>Eukaryota</taxon>
        <taxon>Fungi</taxon>
        <taxon>Dikarya</taxon>
        <taxon>Ascomycota</taxon>
        <taxon>Pezizomycotina</taxon>
        <taxon>Leotiomycetes</taxon>
        <taxon>Helotiales</taxon>
        <taxon>Ploettnerulaceae</taxon>
        <taxon>Cadophora</taxon>
    </lineage>
</organism>
<proteinExistence type="predicted"/>
<dbReference type="Proteomes" id="UP000664132">
    <property type="component" value="Unassembled WGS sequence"/>
</dbReference>